<evidence type="ECO:0000259" key="1">
    <source>
        <dbReference type="Pfam" id="PF14111"/>
    </source>
</evidence>
<reference evidence="2" key="1">
    <citation type="journal article" date="2022" name="Plant J.">
        <title>Strategies of tolerance reflected in two North American maple genomes.</title>
        <authorList>
            <person name="McEvoy S.L."/>
            <person name="Sezen U.U."/>
            <person name="Trouern-Trend A."/>
            <person name="McMahon S.M."/>
            <person name="Schaberg P.G."/>
            <person name="Yang J."/>
            <person name="Wegrzyn J.L."/>
            <person name="Swenson N.G."/>
        </authorList>
    </citation>
    <scope>NUCLEOTIDE SEQUENCE</scope>
    <source>
        <strain evidence="2">NS2018</strain>
    </source>
</reference>
<dbReference type="Pfam" id="PF14111">
    <property type="entry name" value="DUF4283"/>
    <property type="match status" value="1"/>
</dbReference>
<accession>A0AA39RCM0</accession>
<evidence type="ECO:0000313" key="3">
    <source>
        <dbReference type="Proteomes" id="UP001168877"/>
    </source>
</evidence>
<feature type="domain" description="DUF4283" evidence="1">
    <location>
        <begin position="134"/>
        <end position="196"/>
    </location>
</feature>
<organism evidence="2 3">
    <name type="scientific">Acer saccharum</name>
    <name type="common">Sugar maple</name>
    <dbReference type="NCBI Taxonomy" id="4024"/>
    <lineage>
        <taxon>Eukaryota</taxon>
        <taxon>Viridiplantae</taxon>
        <taxon>Streptophyta</taxon>
        <taxon>Embryophyta</taxon>
        <taxon>Tracheophyta</taxon>
        <taxon>Spermatophyta</taxon>
        <taxon>Magnoliopsida</taxon>
        <taxon>eudicotyledons</taxon>
        <taxon>Gunneridae</taxon>
        <taxon>Pentapetalae</taxon>
        <taxon>rosids</taxon>
        <taxon>malvids</taxon>
        <taxon>Sapindales</taxon>
        <taxon>Sapindaceae</taxon>
        <taxon>Hippocastanoideae</taxon>
        <taxon>Acereae</taxon>
        <taxon>Acer</taxon>
    </lineage>
</organism>
<dbReference type="AlphaFoldDB" id="A0AA39RCM0"/>
<dbReference type="InterPro" id="IPR025558">
    <property type="entry name" value="DUF4283"/>
</dbReference>
<proteinExistence type="predicted"/>
<dbReference type="EMBL" id="JAUESC010000388">
    <property type="protein sequence ID" value="KAK0570959.1"/>
    <property type="molecule type" value="Genomic_DNA"/>
</dbReference>
<gene>
    <name evidence="2" type="ORF">LWI29_009030</name>
</gene>
<sequence>MENPPFSVSSFASFATLLEACVVNKISAGNDTFCNGVGLPLEIEGLLAKEQQHFDSSPMVQLEEVSHNKGIFITHSLVNKDANTYSNVLKGAHNGPIMDIPTSKPMNLKFYQPLQSGNRKCVSPPMEVAKDGSKAWKNCLVGYFIEKKLPFSLVNNIAMRIWGNRGLLKVLTNDKGFYFFKFSNDKACSNVLEVGP</sequence>
<name>A0AA39RCM0_ACESA</name>
<comment type="caution">
    <text evidence="2">The sequence shown here is derived from an EMBL/GenBank/DDBJ whole genome shotgun (WGS) entry which is preliminary data.</text>
</comment>
<reference evidence="2" key="2">
    <citation type="submission" date="2023-06" db="EMBL/GenBank/DDBJ databases">
        <authorList>
            <person name="Swenson N.G."/>
            <person name="Wegrzyn J.L."/>
            <person name="Mcevoy S.L."/>
        </authorList>
    </citation>
    <scope>NUCLEOTIDE SEQUENCE</scope>
    <source>
        <strain evidence="2">NS2018</strain>
        <tissue evidence="2">Leaf</tissue>
    </source>
</reference>
<keyword evidence="3" id="KW-1185">Reference proteome</keyword>
<protein>
    <recommendedName>
        <fullName evidence="1">DUF4283 domain-containing protein</fullName>
    </recommendedName>
</protein>
<evidence type="ECO:0000313" key="2">
    <source>
        <dbReference type="EMBL" id="KAK0570959.1"/>
    </source>
</evidence>
<dbReference type="Proteomes" id="UP001168877">
    <property type="component" value="Unassembled WGS sequence"/>
</dbReference>